<evidence type="ECO:0000256" key="2">
    <source>
        <dbReference type="ARBA" id="ARBA00005816"/>
    </source>
</evidence>
<comment type="caution">
    <text evidence="13">The sequence shown here is derived from an EMBL/GenBank/DDBJ whole genome shotgun (WGS) entry which is preliminary data.</text>
</comment>
<protein>
    <submittedName>
        <fullName evidence="13">Uncharacterized protein</fullName>
    </submittedName>
</protein>
<dbReference type="InterPro" id="IPR028009">
    <property type="entry name" value="ESCO_Acetyltransf_dom"/>
</dbReference>
<keyword evidence="3" id="KW-0808">Transferase</keyword>
<keyword evidence="5" id="KW-0863">Zinc-finger</keyword>
<keyword evidence="14" id="KW-1185">Reference proteome</keyword>
<dbReference type="Pfam" id="PF13878">
    <property type="entry name" value="zf-C2H2_3"/>
    <property type="match status" value="1"/>
</dbReference>
<keyword evidence="7" id="KW-0539">Nucleus</keyword>
<dbReference type="PANTHER" id="PTHR45884:SF2">
    <property type="entry name" value="N-ACETYLTRANSFERASE ECO"/>
    <property type="match status" value="1"/>
</dbReference>
<sequence>MNYSGFLHGSELRSQNSEENAHIPLQEMQSKISAFFKSSSSSSASASPTKPLPHHNDDPLSAWENTQHHIFITYTKRTRPNPNAASSSSSPSTAAAVTGTTVVKNKKRSYAQVHLDFGQSDFLLRTCSTCGFNFTPGDLDGEKSHNDFHKCYTQGIPFRGWSNERVLPMPTLKTDRIVLVLDTDPPAHRNKVEEVVKMMEIELGSGWILPQLCKVYLFISQHRIVGCLVAEPIKEAFKVVSSSLAGQSDIGKKRGTKSTTLQFGNIVFQREVKKRAVSASNSEVMELGGAIFCEDKAVAGVCGIRAIWVTPSNRRKHIAVHMLDAVRKSFCAGSALERNQLAFSQPTSAGKALASSYTGTGSFLVYKADKTVVDKEKGTHQPVL</sequence>
<feature type="region of interest" description="Disordered" evidence="10">
    <location>
        <begin position="39"/>
        <end position="61"/>
    </location>
</feature>
<organism evidence="13 14">
    <name type="scientific">Stylosanthes scabra</name>
    <dbReference type="NCBI Taxonomy" id="79078"/>
    <lineage>
        <taxon>Eukaryota</taxon>
        <taxon>Viridiplantae</taxon>
        <taxon>Streptophyta</taxon>
        <taxon>Embryophyta</taxon>
        <taxon>Tracheophyta</taxon>
        <taxon>Spermatophyta</taxon>
        <taxon>Magnoliopsida</taxon>
        <taxon>eudicotyledons</taxon>
        <taxon>Gunneridae</taxon>
        <taxon>Pentapetalae</taxon>
        <taxon>rosids</taxon>
        <taxon>fabids</taxon>
        <taxon>Fabales</taxon>
        <taxon>Fabaceae</taxon>
        <taxon>Papilionoideae</taxon>
        <taxon>50 kb inversion clade</taxon>
        <taxon>dalbergioids sensu lato</taxon>
        <taxon>Dalbergieae</taxon>
        <taxon>Pterocarpus clade</taxon>
        <taxon>Stylosanthes</taxon>
    </lineage>
</organism>
<reference evidence="13 14" key="1">
    <citation type="journal article" date="2023" name="Plants (Basel)">
        <title>Bridging the Gap: Combining Genomics and Transcriptomics Approaches to Understand Stylosanthes scabra, an Orphan Legume from the Brazilian Caatinga.</title>
        <authorList>
            <person name="Ferreira-Neto J.R.C."/>
            <person name="da Silva M.D."/>
            <person name="Binneck E."/>
            <person name="de Melo N.F."/>
            <person name="da Silva R.H."/>
            <person name="de Melo A.L.T.M."/>
            <person name="Pandolfi V."/>
            <person name="Bustamante F.O."/>
            <person name="Brasileiro-Vidal A.C."/>
            <person name="Benko-Iseppon A.M."/>
        </authorList>
    </citation>
    <scope>NUCLEOTIDE SEQUENCE [LARGE SCALE GENOMIC DNA]</scope>
    <source>
        <tissue evidence="13">Leaves</tissue>
    </source>
</reference>
<dbReference type="InterPro" id="IPR028005">
    <property type="entry name" value="AcTrfase_ESCO_Znf_dom"/>
</dbReference>
<keyword evidence="8" id="KW-0131">Cell cycle</keyword>
<evidence type="ECO:0000313" key="13">
    <source>
        <dbReference type="EMBL" id="MED6106175.1"/>
    </source>
</evidence>
<gene>
    <name evidence="13" type="ORF">PIB30_002627</name>
</gene>
<evidence type="ECO:0000259" key="12">
    <source>
        <dbReference type="Pfam" id="PF13880"/>
    </source>
</evidence>
<accession>A0ABU6Q3T9</accession>
<evidence type="ECO:0000256" key="1">
    <source>
        <dbReference type="ARBA" id="ARBA00004123"/>
    </source>
</evidence>
<dbReference type="Proteomes" id="UP001341840">
    <property type="component" value="Unassembled WGS sequence"/>
</dbReference>
<evidence type="ECO:0000256" key="6">
    <source>
        <dbReference type="ARBA" id="ARBA00022833"/>
    </source>
</evidence>
<evidence type="ECO:0000256" key="3">
    <source>
        <dbReference type="ARBA" id="ARBA00022679"/>
    </source>
</evidence>
<keyword evidence="6" id="KW-0862">Zinc</keyword>
<evidence type="ECO:0000259" key="11">
    <source>
        <dbReference type="Pfam" id="PF13878"/>
    </source>
</evidence>
<evidence type="ECO:0000256" key="9">
    <source>
        <dbReference type="ARBA" id="ARBA00023315"/>
    </source>
</evidence>
<feature type="domain" description="N-acetyltransferase ESCO acetyl-transferase" evidence="12">
    <location>
        <begin position="301"/>
        <end position="366"/>
    </location>
</feature>
<evidence type="ECO:0000313" key="14">
    <source>
        <dbReference type="Proteomes" id="UP001341840"/>
    </source>
</evidence>
<feature type="region of interest" description="Disordered" evidence="10">
    <location>
        <begin position="77"/>
        <end position="96"/>
    </location>
</feature>
<keyword evidence="4" id="KW-0479">Metal-binding</keyword>
<dbReference type="EMBL" id="JASCZI010000005">
    <property type="protein sequence ID" value="MED6106175.1"/>
    <property type="molecule type" value="Genomic_DNA"/>
</dbReference>
<evidence type="ECO:0000256" key="10">
    <source>
        <dbReference type="SAM" id="MobiDB-lite"/>
    </source>
</evidence>
<keyword evidence="9" id="KW-0012">Acyltransferase</keyword>
<dbReference type="Pfam" id="PF13880">
    <property type="entry name" value="Acetyltransf_13"/>
    <property type="match status" value="1"/>
</dbReference>
<proteinExistence type="inferred from homology"/>
<evidence type="ECO:0000256" key="4">
    <source>
        <dbReference type="ARBA" id="ARBA00022723"/>
    </source>
</evidence>
<evidence type="ECO:0000256" key="8">
    <source>
        <dbReference type="ARBA" id="ARBA00023306"/>
    </source>
</evidence>
<comment type="subcellular location">
    <subcellularLocation>
        <location evidence="1">Nucleus</location>
    </subcellularLocation>
</comment>
<feature type="domain" description="N-acetyltransferase ESCO zinc-finger" evidence="11">
    <location>
        <begin position="112"/>
        <end position="150"/>
    </location>
</feature>
<dbReference type="PANTHER" id="PTHR45884">
    <property type="entry name" value="N-ACETYLTRANSFERASE ECO"/>
    <property type="match status" value="1"/>
</dbReference>
<evidence type="ECO:0000256" key="7">
    <source>
        <dbReference type="ARBA" id="ARBA00023242"/>
    </source>
</evidence>
<comment type="similarity">
    <text evidence="2">Belongs to the acetyltransferase family. ECO subfamily.</text>
</comment>
<name>A0ABU6Q3T9_9FABA</name>
<evidence type="ECO:0000256" key="5">
    <source>
        <dbReference type="ARBA" id="ARBA00022771"/>
    </source>
</evidence>
<feature type="compositionally biased region" description="Low complexity" evidence="10">
    <location>
        <begin position="80"/>
        <end position="96"/>
    </location>
</feature>